<dbReference type="AlphaFoldDB" id="A0A8S2A0V5"/>
<protein>
    <submittedName>
        <fullName evidence="1">Uncharacterized protein</fullName>
    </submittedName>
</protein>
<dbReference type="EMBL" id="LR999454">
    <property type="protein sequence ID" value="CAE6007601.1"/>
    <property type="molecule type" value="Genomic_DNA"/>
</dbReference>
<dbReference type="Proteomes" id="UP000682877">
    <property type="component" value="Chromosome 4"/>
</dbReference>
<sequence length="256" mass="28226">MPVEPLLAGVGMNLIIPHSLVSVTLFANFCNLSDHHITFPLLWFMVVGDHFIKLSRTLSPSWSSNLLDACDETYPAFLLARSLKAKIAKMLEFGLNISPASRSMESCWIASLVDHRSHWNLATLEPKMKMAAEGLTLIHQSLSVLVPVTLSNWYRSSSPLSSPVPQPLAMSLSTPIICSPSPSRHTQRLIAPVKKLGISVLGFSLYGPLCLPSWHFQVFGPIKCFCKSPGLIKTLLCPFLASIGVDSWNQLFKDNN</sequence>
<accession>A0A8S2A0V5</accession>
<organism evidence="1 2">
    <name type="scientific">Arabidopsis arenosa</name>
    <name type="common">Sand rock-cress</name>
    <name type="synonym">Cardaminopsis arenosa</name>
    <dbReference type="NCBI Taxonomy" id="38785"/>
    <lineage>
        <taxon>Eukaryota</taxon>
        <taxon>Viridiplantae</taxon>
        <taxon>Streptophyta</taxon>
        <taxon>Embryophyta</taxon>
        <taxon>Tracheophyta</taxon>
        <taxon>Spermatophyta</taxon>
        <taxon>Magnoliopsida</taxon>
        <taxon>eudicotyledons</taxon>
        <taxon>Gunneridae</taxon>
        <taxon>Pentapetalae</taxon>
        <taxon>rosids</taxon>
        <taxon>malvids</taxon>
        <taxon>Brassicales</taxon>
        <taxon>Brassicaceae</taxon>
        <taxon>Camelineae</taxon>
        <taxon>Arabidopsis</taxon>
    </lineage>
</organism>
<name>A0A8S2A0V5_ARAAE</name>
<gene>
    <name evidence="1" type="ORF">AARE701A_LOCUS9519</name>
</gene>
<reference evidence="1" key="1">
    <citation type="submission" date="2021-01" db="EMBL/GenBank/DDBJ databases">
        <authorList>
            <person name="Bezrukov I."/>
        </authorList>
    </citation>
    <scope>NUCLEOTIDE SEQUENCE</scope>
</reference>
<evidence type="ECO:0000313" key="1">
    <source>
        <dbReference type="EMBL" id="CAE6007601.1"/>
    </source>
</evidence>
<proteinExistence type="predicted"/>
<keyword evidence="2" id="KW-1185">Reference proteome</keyword>
<evidence type="ECO:0000313" key="2">
    <source>
        <dbReference type="Proteomes" id="UP000682877"/>
    </source>
</evidence>